<gene>
    <name evidence="3" type="ORF">CROQUDRAFT_86614</name>
</gene>
<protein>
    <submittedName>
        <fullName evidence="3">Uncharacterized protein</fullName>
    </submittedName>
</protein>
<feature type="signal peptide" evidence="2">
    <location>
        <begin position="1"/>
        <end position="22"/>
    </location>
</feature>
<accession>A0A9P6THA9</accession>
<sequence>MRVLENSIISLLLLGLYSHVTALPPRNKPGNTIHHPPSKPKPIQWPHLELTPSMRKTAKVDRNTFGKHNRGAGGGWFDSVPGYIIVEGSKKH</sequence>
<reference evidence="3" key="1">
    <citation type="submission" date="2013-11" db="EMBL/GenBank/DDBJ databases">
        <title>Genome sequence of the fusiform rust pathogen reveals effectors for host alternation and coevolution with pine.</title>
        <authorList>
            <consortium name="DOE Joint Genome Institute"/>
            <person name="Smith K."/>
            <person name="Pendleton A."/>
            <person name="Kubisiak T."/>
            <person name="Anderson C."/>
            <person name="Salamov A."/>
            <person name="Aerts A."/>
            <person name="Riley R."/>
            <person name="Clum A."/>
            <person name="Lindquist E."/>
            <person name="Ence D."/>
            <person name="Campbell M."/>
            <person name="Kronenberg Z."/>
            <person name="Feau N."/>
            <person name="Dhillon B."/>
            <person name="Hamelin R."/>
            <person name="Burleigh J."/>
            <person name="Smith J."/>
            <person name="Yandell M."/>
            <person name="Nelson C."/>
            <person name="Grigoriev I."/>
            <person name="Davis J."/>
        </authorList>
    </citation>
    <scope>NUCLEOTIDE SEQUENCE</scope>
    <source>
        <strain evidence="3">G11</strain>
    </source>
</reference>
<organism evidence="3 4">
    <name type="scientific">Cronartium quercuum f. sp. fusiforme G11</name>
    <dbReference type="NCBI Taxonomy" id="708437"/>
    <lineage>
        <taxon>Eukaryota</taxon>
        <taxon>Fungi</taxon>
        <taxon>Dikarya</taxon>
        <taxon>Basidiomycota</taxon>
        <taxon>Pucciniomycotina</taxon>
        <taxon>Pucciniomycetes</taxon>
        <taxon>Pucciniales</taxon>
        <taxon>Coleosporiaceae</taxon>
        <taxon>Cronartium</taxon>
    </lineage>
</organism>
<proteinExistence type="predicted"/>
<name>A0A9P6THA9_9BASI</name>
<dbReference type="EMBL" id="MU167212">
    <property type="protein sequence ID" value="KAG0151585.1"/>
    <property type="molecule type" value="Genomic_DNA"/>
</dbReference>
<feature type="chain" id="PRO_5040127793" evidence="2">
    <location>
        <begin position="23"/>
        <end position="92"/>
    </location>
</feature>
<evidence type="ECO:0000313" key="3">
    <source>
        <dbReference type="EMBL" id="KAG0151585.1"/>
    </source>
</evidence>
<keyword evidence="2" id="KW-0732">Signal</keyword>
<evidence type="ECO:0000313" key="4">
    <source>
        <dbReference type="Proteomes" id="UP000886653"/>
    </source>
</evidence>
<evidence type="ECO:0000256" key="1">
    <source>
        <dbReference type="SAM" id="MobiDB-lite"/>
    </source>
</evidence>
<feature type="region of interest" description="Disordered" evidence="1">
    <location>
        <begin position="26"/>
        <end position="46"/>
    </location>
</feature>
<comment type="caution">
    <text evidence="3">The sequence shown here is derived from an EMBL/GenBank/DDBJ whole genome shotgun (WGS) entry which is preliminary data.</text>
</comment>
<dbReference type="Proteomes" id="UP000886653">
    <property type="component" value="Unassembled WGS sequence"/>
</dbReference>
<keyword evidence="4" id="KW-1185">Reference proteome</keyword>
<evidence type="ECO:0000256" key="2">
    <source>
        <dbReference type="SAM" id="SignalP"/>
    </source>
</evidence>
<dbReference type="AlphaFoldDB" id="A0A9P6THA9"/>